<dbReference type="EMBL" id="QMIE01000012">
    <property type="protein sequence ID" value="TVM16230.1"/>
    <property type="molecule type" value="Genomic_DNA"/>
</dbReference>
<dbReference type="Proteomes" id="UP000448292">
    <property type="component" value="Unassembled WGS sequence"/>
</dbReference>
<gene>
    <name evidence="1" type="ORF">DPQ33_12985</name>
</gene>
<dbReference type="AlphaFoldDB" id="A0A7M3MCR5"/>
<name>A0A7M3MCR5_9BACT</name>
<comment type="caution">
    <text evidence="1">The sequence shown here is derived from an EMBL/GenBank/DDBJ whole genome shotgun (WGS) entry which is preliminary data.</text>
</comment>
<evidence type="ECO:0000313" key="2">
    <source>
        <dbReference type="Proteomes" id="UP000448292"/>
    </source>
</evidence>
<evidence type="ECO:0000313" key="1">
    <source>
        <dbReference type="EMBL" id="TVM16230.1"/>
    </source>
</evidence>
<protein>
    <submittedName>
        <fullName evidence="1">Uncharacterized protein</fullName>
    </submittedName>
</protein>
<keyword evidence="2" id="KW-1185">Reference proteome</keyword>
<reference evidence="1 2" key="1">
    <citation type="submission" date="2018-06" db="EMBL/GenBank/DDBJ databases">
        <title>Complete genome of Desulfovibrio indonesiensis P37SLT.</title>
        <authorList>
            <person name="Crispim J.S."/>
            <person name="Vidigal P.M.P."/>
            <person name="Silva L.C.F."/>
            <person name="Laguardia C.N."/>
            <person name="Araujo L.C."/>
            <person name="Dias R.S."/>
            <person name="Sousa M.P."/>
            <person name="Paula S.O."/>
            <person name="Silva C."/>
        </authorList>
    </citation>
    <scope>NUCLEOTIDE SEQUENCE [LARGE SCALE GENOMIC DNA]</scope>
    <source>
        <strain evidence="1 2">P37SLT</strain>
    </source>
</reference>
<proteinExistence type="predicted"/>
<sequence>MIAAGTVLALTGNEHDAIHCNGDTAVFGGPTPGGAGHHAGVCEIKGRCYGGARPGFHFPGTANNCQR</sequence>
<accession>A0A7M3MCR5</accession>
<organism evidence="1 2">
    <name type="scientific">Oceanidesulfovibrio indonesiensis</name>
    <dbReference type="NCBI Taxonomy" id="54767"/>
    <lineage>
        <taxon>Bacteria</taxon>
        <taxon>Pseudomonadati</taxon>
        <taxon>Thermodesulfobacteriota</taxon>
        <taxon>Desulfovibrionia</taxon>
        <taxon>Desulfovibrionales</taxon>
        <taxon>Desulfovibrionaceae</taxon>
        <taxon>Oceanidesulfovibrio</taxon>
    </lineage>
</organism>